<sequence length="103" mass="10851">MSSPPALDFPSSDADMNEEGEQGTTAANNPNNNPLFLAGTPSTNAGTPARPRGNQSVAGSSPLRNVTARRAVGLSTPKQRPLFAPRPRSRFQALLPQKRLEGA</sequence>
<dbReference type="AlphaFoldDB" id="A0A0D0CB74"/>
<accession>A0A0D0CB74</accession>
<evidence type="ECO:0000256" key="1">
    <source>
        <dbReference type="SAM" id="MobiDB-lite"/>
    </source>
</evidence>
<dbReference type="Proteomes" id="UP000053593">
    <property type="component" value="Unassembled WGS sequence"/>
</dbReference>
<name>A0A0D0CB74_9AGAR</name>
<dbReference type="OrthoDB" id="3062111at2759"/>
<feature type="compositionally biased region" description="Low complexity" evidence="1">
    <location>
        <begin position="24"/>
        <end position="34"/>
    </location>
</feature>
<protein>
    <submittedName>
        <fullName evidence="2">Uncharacterized protein</fullName>
    </submittedName>
</protein>
<keyword evidence="3" id="KW-1185">Reference proteome</keyword>
<feature type="region of interest" description="Disordered" evidence="1">
    <location>
        <begin position="1"/>
        <end position="103"/>
    </location>
</feature>
<dbReference type="EMBL" id="KN834849">
    <property type="protein sequence ID" value="KIK52093.1"/>
    <property type="molecule type" value="Genomic_DNA"/>
</dbReference>
<proteinExistence type="predicted"/>
<dbReference type="HOGENOM" id="CLU_2264052_0_0_1"/>
<evidence type="ECO:0000313" key="2">
    <source>
        <dbReference type="EMBL" id="KIK52093.1"/>
    </source>
</evidence>
<evidence type="ECO:0000313" key="3">
    <source>
        <dbReference type="Proteomes" id="UP000053593"/>
    </source>
</evidence>
<gene>
    <name evidence="2" type="ORF">GYMLUDRAFT_374166</name>
</gene>
<reference evidence="2 3" key="1">
    <citation type="submission" date="2014-04" db="EMBL/GenBank/DDBJ databases">
        <title>Evolutionary Origins and Diversification of the Mycorrhizal Mutualists.</title>
        <authorList>
            <consortium name="DOE Joint Genome Institute"/>
            <consortium name="Mycorrhizal Genomics Consortium"/>
            <person name="Kohler A."/>
            <person name="Kuo A."/>
            <person name="Nagy L.G."/>
            <person name="Floudas D."/>
            <person name="Copeland A."/>
            <person name="Barry K.W."/>
            <person name="Cichocki N."/>
            <person name="Veneault-Fourrey C."/>
            <person name="LaButti K."/>
            <person name="Lindquist E.A."/>
            <person name="Lipzen A."/>
            <person name="Lundell T."/>
            <person name="Morin E."/>
            <person name="Murat C."/>
            <person name="Riley R."/>
            <person name="Ohm R."/>
            <person name="Sun H."/>
            <person name="Tunlid A."/>
            <person name="Henrissat B."/>
            <person name="Grigoriev I.V."/>
            <person name="Hibbett D.S."/>
            <person name="Martin F."/>
        </authorList>
    </citation>
    <scope>NUCLEOTIDE SEQUENCE [LARGE SCALE GENOMIC DNA]</scope>
    <source>
        <strain evidence="2 3">FD-317 M1</strain>
    </source>
</reference>
<organism evidence="2 3">
    <name type="scientific">Collybiopsis luxurians FD-317 M1</name>
    <dbReference type="NCBI Taxonomy" id="944289"/>
    <lineage>
        <taxon>Eukaryota</taxon>
        <taxon>Fungi</taxon>
        <taxon>Dikarya</taxon>
        <taxon>Basidiomycota</taxon>
        <taxon>Agaricomycotina</taxon>
        <taxon>Agaricomycetes</taxon>
        <taxon>Agaricomycetidae</taxon>
        <taxon>Agaricales</taxon>
        <taxon>Marasmiineae</taxon>
        <taxon>Omphalotaceae</taxon>
        <taxon>Collybiopsis</taxon>
        <taxon>Collybiopsis luxurians</taxon>
    </lineage>
</organism>
<feature type="compositionally biased region" description="Polar residues" evidence="1">
    <location>
        <begin position="53"/>
        <end position="64"/>
    </location>
</feature>